<dbReference type="AlphaFoldDB" id="S7Q737"/>
<dbReference type="GeneID" id="19301959"/>
<keyword evidence="2" id="KW-1185">Reference proteome</keyword>
<name>S7Q737_GLOTA</name>
<sequence>MANSQLRQAYRGSTRKLVIALDIGTTCSGVSYSILDPGLVPQIWTVTTYPGQKNSGGDSKVPSVLYYDANGVVQAVGQEAENLFEMLESREAEDNNWIRVEWFKLHLRPKEMNAAHITDYSIPPLPANKTVMDVFADFLSYLFKCAKDYISTAHGAGETLLESLEGSIHFVMGHPNGWGGLQQQKMRKAAVQAGLVKNMDAACDRIQFVTEGEASLHYCLENGLSAEKMKAGNKIMIVDAGGGTIDLSSYLIKEVRPMKVEEVASPGCRLQGSIFVNQRASTFLYDKLKGSIYDDPQDIQTIVQRFEEGVKRRFKSSSEPAHIKFGTRSDNEPEFGISRGVLKLSGEDVADFFGPSLDAILEAIREQRQAGGDIKTVFFVGGFAASDYLFNTLRTKLAGTGIEISRPDGYTNKAVADGAVSFFMDQAVSTRVVRMTYGIKGIRNYDSTEGEHVRRFGETYLSLSGVRMVRCAFHNIVSKGSTVDAGQEYESHFFRELSERPTRVETDIVTYNGNVTQPKWTDVDFASYHTLCTVSADVSEIAQKLPPKGPKKRRYYRFDFKIVLQFGLTELKAQIAWTENGKERRSPASIAYLGDD</sequence>
<organism evidence="1 2">
    <name type="scientific">Gloeophyllum trabeum (strain ATCC 11539 / FP-39264 / Madison 617)</name>
    <name type="common">Brown rot fungus</name>
    <dbReference type="NCBI Taxonomy" id="670483"/>
    <lineage>
        <taxon>Eukaryota</taxon>
        <taxon>Fungi</taxon>
        <taxon>Dikarya</taxon>
        <taxon>Basidiomycota</taxon>
        <taxon>Agaricomycotina</taxon>
        <taxon>Agaricomycetes</taxon>
        <taxon>Gloeophyllales</taxon>
        <taxon>Gloeophyllaceae</taxon>
        <taxon>Gloeophyllum</taxon>
    </lineage>
</organism>
<protein>
    <recommendedName>
        <fullName evidence="3">Actin-like ATPase domain-containing protein</fullName>
    </recommendedName>
</protein>
<dbReference type="OMA" id="DVQFICP"/>
<dbReference type="Gene3D" id="3.30.420.40">
    <property type="match status" value="1"/>
</dbReference>
<dbReference type="CDD" id="cd10170">
    <property type="entry name" value="ASKHA_NBD_HSP70"/>
    <property type="match status" value="1"/>
</dbReference>
<dbReference type="HOGENOM" id="CLU_009958_4_2_1"/>
<dbReference type="eggNOG" id="KOG0101">
    <property type="taxonomic scope" value="Eukaryota"/>
</dbReference>
<gene>
    <name evidence="1" type="ORF">GLOTRDRAFT_129538</name>
</gene>
<evidence type="ECO:0000313" key="1">
    <source>
        <dbReference type="EMBL" id="EPQ55253.1"/>
    </source>
</evidence>
<evidence type="ECO:0000313" key="2">
    <source>
        <dbReference type="Proteomes" id="UP000030669"/>
    </source>
</evidence>
<accession>S7Q737</accession>
<dbReference type="Proteomes" id="UP000030669">
    <property type="component" value="Unassembled WGS sequence"/>
</dbReference>
<dbReference type="OrthoDB" id="2963168at2759"/>
<dbReference type="EMBL" id="KB469302">
    <property type="protein sequence ID" value="EPQ55253.1"/>
    <property type="molecule type" value="Genomic_DNA"/>
</dbReference>
<dbReference type="STRING" id="670483.S7Q737"/>
<reference evidence="1 2" key="1">
    <citation type="journal article" date="2012" name="Science">
        <title>The Paleozoic origin of enzymatic lignin decomposition reconstructed from 31 fungal genomes.</title>
        <authorList>
            <person name="Floudas D."/>
            <person name="Binder M."/>
            <person name="Riley R."/>
            <person name="Barry K."/>
            <person name="Blanchette R.A."/>
            <person name="Henrissat B."/>
            <person name="Martinez A.T."/>
            <person name="Otillar R."/>
            <person name="Spatafora J.W."/>
            <person name="Yadav J.S."/>
            <person name="Aerts A."/>
            <person name="Benoit I."/>
            <person name="Boyd A."/>
            <person name="Carlson A."/>
            <person name="Copeland A."/>
            <person name="Coutinho P.M."/>
            <person name="de Vries R.P."/>
            <person name="Ferreira P."/>
            <person name="Findley K."/>
            <person name="Foster B."/>
            <person name="Gaskell J."/>
            <person name="Glotzer D."/>
            <person name="Gorecki P."/>
            <person name="Heitman J."/>
            <person name="Hesse C."/>
            <person name="Hori C."/>
            <person name="Igarashi K."/>
            <person name="Jurgens J.A."/>
            <person name="Kallen N."/>
            <person name="Kersten P."/>
            <person name="Kohler A."/>
            <person name="Kuees U."/>
            <person name="Kumar T.K.A."/>
            <person name="Kuo A."/>
            <person name="LaButti K."/>
            <person name="Larrondo L.F."/>
            <person name="Lindquist E."/>
            <person name="Ling A."/>
            <person name="Lombard V."/>
            <person name="Lucas S."/>
            <person name="Lundell T."/>
            <person name="Martin R."/>
            <person name="McLaughlin D.J."/>
            <person name="Morgenstern I."/>
            <person name="Morin E."/>
            <person name="Murat C."/>
            <person name="Nagy L.G."/>
            <person name="Nolan M."/>
            <person name="Ohm R.A."/>
            <person name="Patyshakuliyeva A."/>
            <person name="Rokas A."/>
            <person name="Ruiz-Duenas F.J."/>
            <person name="Sabat G."/>
            <person name="Salamov A."/>
            <person name="Samejima M."/>
            <person name="Schmutz J."/>
            <person name="Slot J.C."/>
            <person name="St John F."/>
            <person name="Stenlid J."/>
            <person name="Sun H."/>
            <person name="Sun S."/>
            <person name="Syed K."/>
            <person name="Tsang A."/>
            <person name="Wiebenga A."/>
            <person name="Young D."/>
            <person name="Pisabarro A."/>
            <person name="Eastwood D.C."/>
            <person name="Martin F."/>
            <person name="Cullen D."/>
            <person name="Grigoriev I.V."/>
            <person name="Hibbett D.S."/>
        </authorList>
    </citation>
    <scope>NUCLEOTIDE SEQUENCE [LARGE SCALE GENOMIC DNA]</scope>
    <source>
        <strain evidence="1 2">ATCC 11539</strain>
    </source>
</reference>
<dbReference type="SUPFAM" id="SSF53067">
    <property type="entry name" value="Actin-like ATPase domain"/>
    <property type="match status" value="2"/>
</dbReference>
<proteinExistence type="predicted"/>
<dbReference type="KEGG" id="gtr:GLOTRDRAFT_129538"/>
<dbReference type="PANTHER" id="PTHR14187:SF5">
    <property type="entry name" value="HEAT SHOCK 70 KDA PROTEIN 12A"/>
    <property type="match status" value="1"/>
</dbReference>
<dbReference type="InterPro" id="IPR043129">
    <property type="entry name" value="ATPase_NBD"/>
</dbReference>
<dbReference type="PANTHER" id="PTHR14187">
    <property type="entry name" value="ALPHA KINASE/ELONGATION FACTOR 2 KINASE"/>
    <property type="match status" value="1"/>
</dbReference>
<evidence type="ECO:0008006" key="3">
    <source>
        <dbReference type="Google" id="ProtNLM"/>
    </source>
</evidence>
<dbReference type="RefSeq" id="XP_007866402.1">
    <property type="nucleotide sequence ID" value="XM_007868211.1"/>
</dbReference>